<dbReference type="InterPro" id="IPR000792">
    <property type="entry name" value="Tscrpt_reg_LuxR_C"/>
</dbReference>
<dbReference type="InterPro" id="IPR051797">
    <property type="entry name" value="TrmB-like"/>
</dbReference>
<evidence type="ECO:0000313" key="3">
    <source>
        <dbReference type="Proteomes" id="UP000584374"/>
    </source>
</evidence>
<protein>
    <submittedName>
        <fullName evidence="2">DNA-binding NarL/FixJ family response regulator</fullName>
    </submittedName>
</protein>
<accession>A0A840QCX5</accession>
<dbReference type="PANTHER" id="PTHR34293">
    <property type="entry name" value="HTH-TYPE TRANSCRIPTIONAL REGULATOR TRMBL2"/>
    <property type="match status" value="1"/>
</dbReference>
<dbReference type="EMBL" id="JACHIW010000002">
    <property type="protein sequence ID" value="MBB5158246.1"/>
    <property type="molecule type" value="Genomic_DNA"/>
</dbReference>
<keyword evidence="2" id="KW-0238">DNA-binding</keyword>
<dbReference type="SMART" id="SM00421">
    <property type="entry name" value="HTH_LUXR"/>
    <property type="match status" value="1"/>
</dbReference>
<dbReference type="GO" id="GO:0003677">
    <property type="term" value="F:DNA binding"/>
    <property type="evidence" value="ECO:0007669"/>
    <property type="project" value="UniProtKB-KW"/>
</dbReference>
<proteinExistence type="predicted"/>
<dbReference type="PANTHER" id="PTHR34293:SF1">
    <property type="entry name" value="HTH-TYPE TRANSCRIPTIONAL REGULATOR TRMBL2"/>
    <property type="match status" value="1"/>
</dbReference>
<evidence type="ECO:0000259" key="1">
    <source>
        <dbReference type="SMART" id="SM00421"/>
    </source>
</evidence>
<dbReference type="InterPro" id="IPR036388">
    <property type="entry name" value="WH-like_DNA-bd_sf"/>
</dbReference>
<dbReference type="Proteomes" id="UP000584374">
    <property type="component" value="Unassembled WGS sequence"/>
</dbReference>
<organism evidence="2 3">
    <name type="scientific">Saccharopolyspora phatthalungensis</name>
    <dbReference type="NCBI Taxonomy" id="664693"/>
    <lineage>
        <taxon>Bacteria</taxon>
        <taxon>Bacillati</taxon>
        <taxon>Actinomycetota</taxon>
        <taxon>Actinomycetes</taxon>
        <taxon>Pseudonocardiales</taxon>
        <taxon>Pseudonocardiaceae</taxon>
        <taxon>Saccharopolyspora</taxon>
    </lineage>
</organism>
<dbReference type="SUPFAM" id="SSF46894">
    <property type="entry name" value="C-terminal effector domain of the bipartite response regulators"/>
    <property type="match status" value="1"/>
</dbReference>
<comment type="caution">
    <text evidence="2">The sequence shown here is derived from an EMBL/GenBank/DDBJ whole genome shotgun (WGS) entry which is preliminary data.</text>
</comment>
<dbReference type="Gene3D" id="1.10.10.10">
    <property type="entry name" value="Winged helix-like DNA-binding domain superfamily/Winged helix DNA-binding domain"/>
    <property type="match status" value="1"/>
</dbReference>
<feature type="domain" description="HTH luxR-type" evidence="1">
    <location>
        <begin position="152"/>
        <end position="209"/>
    </location>
</feature>
<dbReference type="InterPro" id="IPR016032">
    <property type="entry name" value="Sig_transdc_resp-reg_C-effctor"/>
</dbReference>
<dbReference type="RefSeq" id="WP_184729944.1">
    <property type="nucleotide sequence ID" value="NZ_JACHIW010000002.1"/>
</dbReference>
<gene>
    <name evidence="2" type="ORF">BJ970_005845</name>
</gene>
<keyword evidence="3" id="KW-1185">Reference proteome</keyword>
<evidence type="ECO:0000313" key="2">
    <source>
        <dbReference type="EMBL" id="MBB5158246.1"/>
    </source>
</evidence>
<name>A0A840QCX5_9PSEU</name>
<dbReference type="AlphaFoldDB" id="A0A840QCX5"/>
<sequence length="216" mass="23714">MADEAITVRGEQELTRRAAHLFSGARTEFVCAATDLNTWSHPRIHARRSVPHPPGLRVRKLFTPAALTDPHQQQHLMRIAEAGAQVRICAAPLPHETIIIDRQAMILAGARIAGEREFTATTKPALIDGVHALFDATWQAATPLTDYLRQDLPQIDPTGRSILQALGAGLTDEAAARRIGVSLRTYRRRVAELMTLLQAQSRFQAGARAGELGLIR</sequence>
<reference evidence="2 3" key="1">
    <citation type="submission" date="2020-08" db="EMBL/GenBank/DDBJ databases">
        <title>Sequencing the genomes of 1000 actinobacteria strains.</title>
        <authorList>
            <person name="Klenk H.-P."/>
        </authorList>
    </citation>
    <scope>NUCLEOTIDE SEQUENCE [LARGE SCALE GENOMIC DNA]</scope>
    <source>
        <strain evidence="2 3">DSM 45584</strain>
    </source>
</reference>
<dbReference type="GO" id="GO:0006355">
    <property type="term" value="P:regulation of DNA-templated transcription"/>
    <property type="evidence" value="ECO:0007669"/>
    <property type="project" value="InterPro"/>
</dbReference>